<sequence length="1036" mass="120677">MSRDYFDGIDRFLEFAYTNKLDDSFISCPCRKCENRYSFPRAAVRKHLYSCGFFKKYKNWTNHGETYAFLSGEQGYGTFENSTVGDDMVGMIRPDEATSAYLKLLENANTELYPGCKNFTSLSFIVRLLHMKVLHKLTNKTIDKFLEFYHEAFPEALNLPNSYYEAQKITDDLGFTYKTWDACPRSCMLFRNEHANLDACVVCGESRWKVTITRSKTGKKCGKKRAAKQMRYIPLKSKLRRFFTSFETAKLMSWHANGRTNDGVRRHPADAPAWKEFDRRHVRFASDIRNIRLGLASDGFNPYGTMSITHSTWPVVLVVYNLPPWLCMKQSFFILSLVIDGPKGPSDKIDVYLQPLIEELLELWNEGELTFDASTNQMFQMHAALMWTINDFPAYANLSGWSTKGKFACPSCNKNTVSCWLKHSKKQSYWGHRRFLPSDHKFRNDRVSFDGTWEWRSKPKPLSGSELLNQIELEGILTQYKIFDLKVRFERLKAKESTTSSDHNWKKKSIFFELPYWEFNLIRHNIDLMHGEKNFCDNILWTILGIVGKSKDNPRARRDLEFLNIRKSLHLQSRGSKKAYMPPAQFTMTKEEKKIFLKVLKEVRVPDGYASNISRRVRLDDTSIWGLKSHDNHILMQQLIPIAIEKHCPRSASDLEYLEDRFVVTLCHLEKIFPPSFFDIMEHLAVHLAEEALIAGPVQFRWMYPFERFLLTLKQYGRNKAHPEASIVKGYLMEDCMNFCAQYLNDVETKLNRPARNNDSGDSMGRGVGENTTFHLDDRKWIQAHRYILFNTSSVAPFITKHLEFLKSKMPRADDHQIQREHFETFHACNATFSEEIHKLAIGPHTIARRFSGYVINGFRFRVKSIDDNRSTQNSGVALKASTLSYASRKDKNPRVGPVYYYGWLTDIVEIQYTNDTKYVMFKCDWIDNIHGKKEDAFKFTLVNFNHLLYREDQATNEPYILASQAEQAWYVPDPTEPDWQVVIKMAQRGLYDMHSDDPQVDPYLSQQLEENIGLQDEDIGWVREGEEGDIIDEDV</sequence>
<dbReference type="Pfam" id="PF13960">
    <property type="entry name" value="DUF4218"/>
    <property type="match status" value="1"/>
</dbReference>
<dbReference type="InterPro" id="IPR025452">
    <property type="entry name" value="DUF4218"/>
</dbReference>
<name>A0A834HFB5_RHOSS</name>
<organism evidence="4 5">
    <name type="scientific">Rhododendron simsii</name>
    <name type="common">Sims's rhododendron</name>
    <dbReference type="NCBI Taxonomy" id="118357"/>
    <lineage>
        <taxon>Eukaryota</taxon>
        <taxon>Viridiplantae</taxon>
        <taxon>Streptophyta</taxon>
        <taxon>Embryophyta</taxon>
        <taxon>Tracheophyta</taxon>
        <taxon>Spermatophyta</taxon>
        <taxon>Magnoliopsida</taxon>
        <taxon>eudicotyledons</taxon>
        <taxon>Gunneridae</taxon>
        <taxon>Pentapetalae</taxon>
        <taxon>asterids</taxon>
        <taxon>Ericales</taxon>
        <taxon>Ericaceae</taxon>
        <taxon>Ericoideae</taxon>
        <taxon>Rhodoreae</taxon>
        <taxon>Rhododendron</taxon>
    </lineage>
</organism>
<proteinExistence type="predicted"/>
<feature type="domain" description="Transposase-associated" evidence="3">
    <location>
        <begin position="2"/>
        <end position="65"/>
    </location>
</feature>
<feature type="domain" description="DUF4218" evidence="2">
    <location>
        <begin position="653"/>
        <end position="757"/>
    </location>
</feature>
<reference evidence="4" key="1">
    <citation type="submission" date="2019-11" db="EMBL/GenBank/DDBJ databases">
        <authorList>
            <person name="Liu Y."/>
            <person name="Hou J."/>
            <person name="Li T.-Q."/>
            <person name="Guan C.-H."/>
            <person name="Wu X."/>
            <person name="Wu H.-Z."/>
            <person name="Ling F."/>
            <person name="Zhang R."/>
            <person name="Shi X.-G."/>
            <person name="Ren J.-P."/>
            <person name="Chen E.-F."/>
            <person name="Sun J.-M."/>
        </authorList>
    </citation>
    <scope>NUCLEOTIDE SEQUENCE</scope>
    <source>
        <strain evidence="4">Adult_tree_wgs_1</strain>
        <tissue evidence="4">Leaves</tissue>
    </source>
</reference>
<dbReference type="InterPro" id="IPR004242">
    <property type="entry name" value="Transposase_21"/>
</dbReference>
<dbReference type="Proteomes" id="UP000626092">
    <property type="component" value="Unassembled WGS sequence"/>
</dbReference>
<dbReference type="PANTHER" id="PTHR10775:SF158">
    <property type="entry name" value="TNP2-LIKE TRANSPOSON PROTEIN"/>
    <property type="match status" value="1"/>
</dbReference>
<evidence type="ECO:0000259" key="2">
    <source>
        <dbReference type="Pfam" id="PF13960"/>
    </source>
</evidence>
<accession>A0A834HFB5</accession>
<keyword evidence="5" id="KW-1185">Reference proteome</keyword>
<evidence type="ECO:0000313" key="4">
    <source>
        <dbReference type="EMBL" id="KAF7152887.1"/>
    </source>
</evidence>
<dbReference type="InterPro" id="IPR029480">
    <property type="entry name" value="Transpos_assoc"/>
</dbReference>
<evidence type="ECO:0000313" key="5">
    <source>
        <dbReference type="Proteomes" id="UP000626092"/>
    </source>
</evidence>
<gene>
    <name evidence="4" type="ORF">RHSIM_Rhsim01G0079200</name>
</gene>
<dbReference type="PANTHER" id="PTHR10775">
    <property type="entry name" value="OS08G0208400 PROTEIN"/>
    <property type="match status" value="1"/>
</dbReference>
<dbReference type="Pfam" id="PF13952">
    <property type="entry name" value="DUF4216"/>
    <property type="match status" value="1"/>
</dbReference>
<evidence type="ECO:0000259" key="3">
    <source>
        <dbReference type="Pfam" id="PF13963"/>
    </source>
</evidence>
<dbReference type="EMBL" id="WJXA01000001">
    <property type="protein sequence ID" value="KAF7152887.1"/>
    <property type="molecule type" value="Genomic_DNA"/>
</dbReference>
<evidence type="ECO:0000259" key="1">
    <source>
        <dbReference type="Pfam" id="PF13952"/>
    </source>
</evidence>
<feature type="domain" description="DUF4216" evidence="1">
    <location>
        <begin position="909"/>
        <end position="983"/>
    </location>
</feature>
<evidence type="ECO:0008006" key="6">
    <source>
        <dbReference type="Google" id="ProtNLM"/>
    </source>
</evidence>
<dbReference type="OrthoDB" id="1933987at2759"/>
<dbReference type="AlphaFoldDB" id="A0A834HFB5"/>
<dbReference type="Pfam" id="PF02992">
    <property type="entry name" value="Transposase_21"/>
    <property type="match status" value="1"/>
</dbReference>
<dbReference type="Pfam" id="PF13963">
    <property type="entry name" value="Transpos_assoc"/>
    <property type="match status" value="1"/>
</dbReference>
<comment type="caution">
    <text evidence="4">The sequence shown here is derived from an EMBL/GenBank/DDBJ whole genome shotgun (WGS) entry which is preliminary data.</text>
</comment>
<protein>
    <recommendedName>
        <fullName evidence="6">Transposase</fullName>
    </recommendedName>
</protein>
<dbReference type="InterPro" id="IPR025312">
    <property type="entry name" value="DUF4216"/>
</dbReference>